<dbReference type="Pfam" id="PF02913">
    <property type="entry name" value="FAD-oxidase_C"/>
    <property type="match status" value="1"/>
</dbReference>
<name>A0ABU9D7Q0_9PROT</name>
<dbReference type="InterPro" id="IPR016171">
    <property type="entry name" value="Vanillyl_alc_oxidase_C-sub2"/>
</dbReference>
<keyword evidence="2" id="KW-0285">Flavoprotein</keyword>
<dbReference type="EC" id="1.1.99.14" evidence="6"/>
<keyword evidence="4 6" id="KW-0560">Oxidoreductase</keyword>
<dbReference type="PROSITE" id="PS51387">
    <property type="entry name" value="FAD_PCMH"/>
    <property type="match status" value="1"/>
</dbReference>
<evidence type="ECO:0000256" key="2">
    <source>
        <dbReference type="ARBA" id="ARBA00022630"/>
    </source>
</evidence>
<gene>
    <name evidence="6" type="primary">glcE</name>
    <name evidence="6" type="ORF">WOB96_06485</name>
</gene>
<reference evidence="6 7" key="1">
    <citation type="submission" date="2024-04" db="EMBL/GenBank/DDBJ databases">
        <authorList>
            <person name="Abashina T."/>
            <person name="Shaikin A."/>
        </authorList>
    </citation>
    <scope>NUCLEOTIDE SEQUENCE [LARGE SCALE GENOMIC DNA]</scope>
    <source>
        <strain evidence="6 7">AAFK</strain>
    </source>
</reference>
<keyword evidence="7" id="KW-1185">Reference proteome</keyword>
<dbReference type="InterPro" id="IPR016169">
    <property type="entry name" value="FAD-bd_PCMH_sub2"/>
</dbReference>
<dbReference type="InterPro" id="IPR016164">
    <property type="entry name" value="FAD-linked_Oxase-like_C"/>
</dbReference>
<dbReference type="InterPro" id="IPR036318">
    <property type="entry name" value="FAD-bd_PCMH-like_sf"/>
</dbReference>
<evidence type="ECO:0000256" key="3">
    <source>
        <dbReference type="ARBA" id="ARBA00022827"/>
    </source>
</evidence>
<dbReference type="SUPFAM" id="SSF55103">
    <property type="entry name" value="FAD-linked oxidases, C-terminal domain"/>
    <property type="match status" value="1"/>
</dbReference>
<dbReference type="PANTHER" id="PTHR11748">
    <property type="entry name" value="D-LACTATE DEHYDROGENASE"/>
    <property type="match status" value="1"/>
</dbReference>
<dbReference type="InterPro" id="IPR016166">
    <property type="entry name" value="FAD-bd_PCMH"/>
</dbReference>
<sequence>MDADQSTQLQEQVRDACAEGRALRIQGGGSKAFYGREIRGEPLDMSGHRGLVHYQSSELVVSARAGTPLAEIEALLAQRNQFLPFEPPHFGVNATLGGAIATGLSGPRRPYAGSARDFVLGVKILNGKGEVLKFGGEVMKNVAGFDVSRLMAGSLGTLGVLLEVSLKVLPRPTLEETRVFHCAPLDAIQRMSRWAGQPLPITGAAYHGERLHVRLSGSATGVQAAAQTLGGEILDGMDAFWQDLREQRLSFFDGDAPLWRLSLPPACPPLDLTGDWLIDWGGAQRWLRSNLPADRIRSATQAAGGHATLFRGGDRLGEVFQPLSPALLRLHQQLKAAFDPQGIFNPGRLYAEF</sequence>
<dbReference type="NCBIfam" id="NF008439">
    <property type="entry name" value="PRK11282.1"/>
    <property type="match status" value="1"/>
</dbReference>
<dbReference type="Gene3D" id="1.10.45.10">
    <property type="entry name" value="Vanillyl-alcohol Oxidase, Chain A, domain 4"/>
    <property type="match status" value="1"/>
</dbReference>
<dbReference type="Pfam" id="PF01565">
    <property type="entry name" value="FAD_binding_4"/>
    <property type="match status" value="1"/>
</dbReference>
<accession>A0ABU9D7Q0</accession>
<evidence type="ECO:0000256" key="4">
    <source>
        <dbReference type="ARBA" id="ARBA00023002"/>
    </source>
</evidence>
<feature type="domain" description="FAD-binding PCMH-type" evidence="5">
    <location>
        <begin position="1"/>
        <end position="171"/>
    </location>
</feature>
<keyword evidence="3" id="KW-0274">FAD</keyword>
<dbReference type="InterPro" id="IPR004113">
    <property type="entry name" value="FAD-bd_oxidored_4_C"/>
</dbReference>
<dbReference type="Proteomes" id="UP001446205">
    <property type="component" value="Unassembled WGS sequence"/>
</dbReference>
<dbReference type="PANTHER" id="PTHR11748:SF103">
    <property type="entry name" value="GLYCOLATE OXIDASE SUBUNIT GLCE"/>
    <property type="match status" value="1"/>
</dbReference>
<dbReference type="RefSeq" id="WP_341370470.1">
    <property type="nucleotide sequence ID" value="NZ_JBBPCO010000005.1"/>
</dbReference>
<dbReference type="GO" id="GO:0019154">
    <property type="term" value="F:glycolate dehydrogenase activity"/>
    <property type="evidence" value="ECO:0007669"/>
    <property type="project" value="UniProtKB-EC"/>
</dbReference>
<evidence type="ECO:0000313" key="7">
    <source>
        <dbReference type="Proteomes" id="UP001446205"/>
    </source>
</evidence>
<dbReference type="InterPro" id="IPR006094">
    <property type="entry name" value="Oxid_FAD_bind_N"/>
</dbReference>
<evidence type="ECO:0000256" key="1">
    <source>
        <dbReference type="ARBA" id="ARBA00001974"/>
    </source>
</evidence>
<evidence type="ECO:0000313" key="6">
    <source>
        <dbReference type="EMBL" id="MEK8089411.1"/>
    </source>
</evidence>
<protein>
    <submittedName>
        <fullName evidence="6">Glycolate oxidase subunit GlcE</fullName>
        <ecNumber evidence="6">1.1.99.14</ecNumber>
    </submittedName>
</protein>
<proteinExistence type="predicted"/>
<comment type="caution">
    <text evidence="6">The sequence shown here is derived from an EMBL/GenBank/DDBJ whole genome shotgun (WGS) entry which is preliminary data.</text>
</comment>
<organism evidence="6 7">
    <name type="scientific">Thermithiobacillus plumbiphilus</name>
    <dbReference type="NCBI Taxonomy" id="1729899"/>
    <lineage>
        <taxon>Bacteria</taxon>
        <taxon>Pseudomonadati</taxon>
        <taxon>Pseudomonadota</taxon>
        <taxon>Acidithiobacillia</taxon>
        <taxon>Acidithiobacillales</taxon>
        <taxon>Thermithiobacillaceae</taxon>
        <taxon>Thermithiobacillus</taxon>
    </lineage>
</organism>
<comment type="cofactor">
    <cofactor evidence="1">
        <name>FAD</name>
        <dbReference type="ChEBI" id="CHEBI:57692"/>
    </cofactor>
</comment>
<dbReference type="SUPFAM" id="SSF56176">
    <property type="entry name" value="FAD-binding/transporter-associated domain-like"/>
    <property type="match status" value="1"/>
</dbReference>
<evidence type="ECO:0000259" key="5">
    <source>
        <dbReference type="PROSITE" id="PS51387"/>
    </source>
</evidence>
<dbReference type="Gene3D" id="3.30.465.10">
    <property type="match status" value="1"/>
</dbReference>
<dbReference type="EMBL" id="JBBPCO010000005">
    <property type="protein sequence ID" value="MEK8089411.1"/>
    <property type="molecule type" value="Genomic_DNA"/>
</dbReference>